<proteinExistence type="inferred from homology"/>
<dbReference type="InterPro" id="IPR027482">
    <property type="entry name" value="Sec1-like_dom2"/>
</dbReference>
<keyword evidence="4" id="KW-1185">Reference proteome</keyword>
<dbReference type="GO" id="GO:0016192">
    <property type="term" value="P:vesicle-mediated transport"/>
    <property type="evidence" value="ECO:0007669"/>
    <property type="project" value="InterPro"/>
</dbReference>
<dbReference type="InterPro" id="IPR036045">
    <property type="entry name" value="Sec1-like_sf"/>
</dbReference>
<dbReference type="STRING" id="1168221.R7YGX7"/>
<dbReference type="PANTHER" id="PTHR11679">
    <property type="entry name" value="VESICLE PROTEIN SORTING-ASSOCIATED"/>
    <property type="match status" value="1"/>
</dbReference>
<dbReference type="InterPro" id="IPR043154">
    <property type="entry name" value="Sec-1-like_dom1"/>
</dbReference>
<reference evidence="4" key="1">
    <citation type="submission" date="2012-06" db="EMBL/GenBank/DDBJ databases">
        <title>The genome sequence of Coniosporium apollinis CBS 100218.</title>
        <authorList>
            <consortium name="The Broad Institute Genome Sequencing Platform"/>
            <person name="Cuomo C."/>
            <person name="Gorbushina A."/>
            <person name="Noack S."/>
            <person name="Walker B."/>
            <person name="Young S.K."/>
            <person name="Zeng Q."/>
            <person name="Gargeya S."/>
            <person name="Fitzgerald M."/>
            <person name="Haas B."/>
            <person name="Abouelleil A."/>
            <person name="Alvarado L."/>
            <person name="Arachchi H.M."/>
            <person name="Berlin A.M."/>
            <person name="Chapman S.B."/>
            <person name="Goldberg J."/>
            <person name="Griggs A."/>
            <person name="Gujja S."/>
            <person name="Hansen M."/>
            <person name="Howarth C."/>
            <person name="Imamovic A."/>
            <person name="Larimer J."/>
            <person name="McCowan C."/>
            <person name="Montmayeur A."/>
            <person name="Murphy C."/>
            <person name="Neiman D."/>
            <person name="Pearson M."/>
            <person name="Priest M."/>
            <person name="Roberts A."/>
            <person name="Saif S."/>
            <person name="Shea T."/>
            <person name="Sisk P."/>
            <person name="Sykes S."/>
            <person name="Wortman J."/>
            <person name="Nusbaum C."/>
            <person name="Birren B."/>
        </authorList>
    </citation>
    <scope>NUCLEOTIDE SEQUENCE [LARGE SCALE GENOMIC DNA]</scope>
    <source>
        <strain evidence="4">CBS 100218</strain>
    </source>
</reference>
<feature type="compositionally biased region" description="Low complexity" evidence="2">
    <location>
        <begin position="681"/>
        <end position="691"/>
    </location>
</feature>
<dbReference type="GeneID" id="19897672"/>
<feature type="compositionally biased region" description="Basic residues" evidence="2">
    <location>
        <begin position="696"/>
        <end position="706"/>
    </location>
</feature>
<dbReference type="OMA" id="PFTRPHT"/>
<dbReference type="Gene3D" id="3.40.50.1910">
    <property type="match status" value="1"/>
</dbReference>
<dbReference type="OrthoDB" id="2228at2759"/>
<protein>
    <submittedName>
        <fullName evidence="3">Uncharacterized protein</fullName>
    </submittedName>
</protein>
<name>R7YGX7_CONA1</name>
<dbReference type="PIRSF" id="PIRSF005715">
    <property type="entry name" value="VPS45_Sec1"/>
    <property type="match status" value="1"/>
</dbReference>
<dbReference type="eggNOG" id="KOG1300">
    <property type="taxonomic scope" value="Eukaryota"/>
</dbReference>
<dbReference type="AlphaFoldDB" id="R7YGX7"/>
<dbReference type="EMBL" id="JH767554">
    <property type="protein sequence ID" value="EON61150.1"/>
    <property type="molecule type" value="Genomic_DNA"/>
</dbReference>
<dbReference type="RefSeq" id="XP_007776467.1">
    <property type="nucleotide sequence ID" value="XM_007778277.1"/>
</dbReference>
<dbReference type="Gene3D" id="3.40.50.2060">
    <property type="match status" value="1"/>
</dbReference>
<organism evidence="3 4">
    <name type="scientific">Coniosporium apollinis (strain CBS 100218)</name>
    <name type="common">Rock-inhabiting black yeast</name>
    <dbReference type="NCBI Taxonomy" id="1168221"/>
    <lineage>
        <taxon>Eukaryota</taxon>
        <taxon>Fungi</taxon>
        <taxon>Dikarya</taxon>
        <taxon>Ascomycota</taxon>
        <taxon>Pezizomycotina</taxon>
        <taxon>Dothideomycetes</taxon>
        <taxon>Dothideomycetes incertae sedis</taxon>
        <taxon>Coniosporium</taxon>
    </lineage>
</organism>
<dbReference type="InterPro" id="IPR043127">
    <property type="entry name" value="Sec-1-like_dom3a"/>
</dbReference>
<evidence type="ECO:0000313" key="3">
    <source>
        <dbReference type="EMBL" id="EON61150.1"/>
    </source>
</evidence>
<evidence type="ECO:0000313" key="4">
    <source>
        <dbReference type="Proteomes" id="UP000016924"/>
    </source>
</evidence>
<dbReference type="GO" id="GO:0005628">
    <property type="term" value="C:prospore membrane"/>
    <property type="evidence" value="ECO:0007669"/>
    <property type="project" value="EnsemblFungi"/>
</dbReference>
<dbReference type="SUPFAM" id="SSF56815">
    <property type="entry name" value="Sec1/munc18-like (SM) proteins"/>
    <property type="match status" value="1"/>
</dbReference>
<dbReference type="Pfam" id="PF00995">
    <property type="entry name" value="Sec1"/>
    <property type="match status" value="1"/>
</dbReference>
<dbReference type="Gene3D" id="1.25.40.60">
    <property type="match status" value="1"/>
</dbReference>
<dbReference type="Proteomes" id="UP000016924">
    <property type="component" value="Unassembled WGS sequence"/>
</dbReference>
<evidence type="ECO:0000256" key="1">
    <source>
        <dbReference type="ARBA" id="ARBA00009884"/>
    </source>
</evidence>
<feature type="compositionally biased region" description="Low complexity" evidence="2">
    <location>
        <begin position="637"/>
        <end position="646"/>
    </location>
</feature>
<gene>
    <name evidence="3" type="ORF">W97_00361</name>
</gene>
<comment type="similarity">
    <text evidence="1">Belongs to the STXBP/unc-18/SEC1 family.</text>
</comment>
<dbReference type="Gene3D" id="3.90.830.10">
    <property type="entry name" value="Syntaxin Binding Protein 1, Chain A, domain 2"/>
    <property type="match status" value="1"/>
</dbReference>
<accession>R7YGX7</accession>
<dbReference type="HOGENOM" id="CLU_009210_1_0_1"/>
<feature type="region of interest" description="Disordered" evidence="2">
    <location>
        <begin position="610"/>
        <end position="706"/>
    </location>
</feature>
<sequence>MGVSTIDTLRETILKTIQQTARGEWMVFVVDEMSRKLIDNVVKEDEILSQNITNIEQIENKRPMNREMDAIYILSPQPYVVDCFLADIERRRYRRPFLIWTSIPHPALRERLDKYADRIALLKVVEMDFYPRESHLVTFRDPWSFPVLFHPACNGLVRDHMEALARKIAAVCISLGEYPTIRYYRPRNPTHEASVLCTHLARFVQDEIDMYAKFHQDFPPQTNRPRGALYITDRSMDLSAPFLHEFTYQAMAHDLLPIKDSGDKVIYKVIVNEGRPDQEEKEMIISEKDKIWVENRHRHMVDTIQKLMGDFQRFLDENPHFNNADGNASSINAIKDMIAGLPQFQEMKEAYTLNLSMAQDCMNIFEHHKLPDVASLEQQTLATGLDEDGRKPKALSETLIRTLDEEAVRRPDRLRLITLYLLYRNGLLPADLSKLLAHAQLPQQDAEMISNLELLGARVAKPLKDQTQPPPPLFAQKPPPPNGWEEYALSRFETNLKLMLENHVHGTLDQSLFPYTKPHLDASDDSSNAPISSASLRSAKPTWAKSRLSSVEPRQRVIVFMAGGATYSESRACYEVSRDTSRDVFLVTSHMLTPEFFMRQLGDLSVDKRRLGIPAEQPPRKAPAWISEREEEPKPSPSQQQQQQKQVLPKPTAPPTQAMANVSLGGGTPRPTQNGQGSHLAAASGKASAAPPEKEKKKKHHFFSLK</sequence>
<dbReference type="InterPro" id="IPR001619">
    <property type="entry name" value="Sec1-like"/>
</dbReference>
<evidence type="ECO:0000256" key="2">
    <source>
        <dbReference type="SAM" id="MobiDB-lite"/>
    </source>
</evidence>